<evidence type="ECO:0000313" key="2">
    <source>
        <dbReference type="Proteomes" id="UP000748025"/>
    </source>
</evidence>
<organism evidence="1 2">
    <name type="scientific">Claviceps pusilla</name>
    <dbReference type="NCBI Taxonomy" id="123648"/>
    <lineage>
        <taxon>Eukaryota</taxon>
        <taxon>Fungi</taxon>
        <taxon>Dikarya</taxon>
        <taxon>Ascomycota</taxon>
        <taxon>Pezizomycotina</taxon>
        <taxon>Sordariomycetes</taxon>
        <taxon>Hypocreomycetidae</taxon>
        <taxon>Hypocreales</taxon>
        <taxon>Clavicipitaceae</taxon>
        <taxon>Claviceps</taxon>
    </lineage>
</organism>
<gene>
    <name evidence="1" type="ORF">E4U43_001599</name>
</gene>
<accession>A0A9P7N7F9</accession>
<protein>
    <submittedName>
        <fullName evidence="1">Uncharacterized protein</fullName>
    </submittedName>
</protein>
<dbReference type="EMBL" id="SRPW01001526">
    <property type="protein sequence ID" value="KAG6000451.1"/>
    <property type="molecule type" value="Genomic_DNA"/>
</dbReference>
<name>A0A9P7N7F9_9HYPO</name>
<dbReference type="Proteomes" id="UP000748025">
    <property type="component" value="Unassembled WGS sequence"/>
</dbReference>
<sequence>MDSRPGEMMTGVLTAHERGGMSTQRSMCEVSGRIVAYTRYESRGDEKVKLQQLQVVTALLGSMCLVHYPTATRSTHHKSQHVKAPTPRLYTIIVPNRNAPTKEAATATPTDPPEMVGPSPAWAWDVADEAAPADVVAETAPDDFESAADMMGTAVVVYGRGETPDGQSQQSP</sequence>
<reference evidence="1" key="1">
    <citation type="journal article" date="2020" name="bioRxiv">
        <title>Whole genome comparisons of ergot fungi reveals the divergence and evolution of species within the genus Claviceps are the result of varying mechanisms driving genome evolution and host range expansion.</title>
        <authorList>
            <person name="Wyka S.A."/>
            <person name="Mondo S.J."/>
            <person name="Liu M."/>
            <person name="Dettman J."/>
            <person name="Nalam V."/>
            <person name="Broders K.D."/>
        </authorList>
    </citation>
    <scope>NUCLEOTIDE SEQUENCE</scope>
    <source>
        <strain evidence="1">CCC 602</strain>
    </source>
</reference>
<comment type="caution">
    <text evidence="1">The sequence shown here is derived from an EMBL/GenBank/DDBJ whole genome shotgun (WGS) entry which is preliminary data.</text>
</comment>
<proteinExistence type="predicted"/>
<dbReference type="AlphaFoldDB" id="A0A9P7N7F9"/>
<keyword evidence="2" id="KW-1185">Reference proteome</keyword>
<evidence type="ECO:0000313" key="1">
    <source>
        <dbReference type="EMBL" id="KAG6000451.1"/>
    </source>
</evidence>